<dbReference type="SUPFAM" id="SSF53335">
    <property type="entry name" value="S-adenosyl-L-methionine-dependent methyltransferases"/>
    <property type="match status" value="1"/>
</dbReference>
<gene>
    <name evidence="2" type="ORF">PG993_002358</name>
</gene>
<dbReference type="CDD" id="cd02440">
    <property type="entry name" value="AdoMet_MTases"/>
    <property type="match status" value="1"/>
</dbReference>
<proteinExistence type="predicted"/>
<organism evidence="2 3">
    <name type="scientific">Apiospora rasikravindrae</name>
    <dbReference type="NCBI Taxonomy" id="990691"/>
    <lineage>
        <taxon>Eukaryota</taxon>
        <taxon>Fungi</taxon>
        <taxon>Dikarya</taxon>
        <taxon>Ascomycota</taxon>
        <taxon>Pezizomycotina</taxon>
        <taxon>Sordariomycetes</taxon>
        <taxon>Xylariomycetidae</taxon>
        <taxon>Amphisphaeriales</taxon>
        <taxon>Apiosporaceae</taxon>
        <taxon>Apiospora</taxon>
    </lineage>
</organism>
<protein>
    <submittedName>
        <fullName evidence="2">Methyltransferase</fullName>
    </submittedName>
</protein>
<comment type="caution">
    <text evidence="2">The sequence shown here is derived from an EMBL/GenBank/DDBJ whole genome shotgun (WGS) entry which is preliminary data.</text>
</comment>
<feature type="domain" description="Methyltransferase" evidence="1">
    <location>
        <begin position="43"/>
        <end position="126"/>
    </location>
</feature>
<sequence length="255" mass="28522">MPAENTQPSQYDSIGAQYDAIKSLPIIKDVETANFPRSSLSGGAASVTGVDMSPAMIEVARAKAKQSGKDTDGRLKYQVGDVLNLGIVDDGGYDMVTGVWLLNYASSREELTQMYRGIRANLKPSGHFFGVCEEAQEDLDTFVRQRELFFQGNRRLFGLETEYTERLASGDGYVMETRAHVEPPFDMKTYHLRKSIIVEEARAAGLEGHCEMKKMGVPEEVYVKNKDYWALYPCFTPKFSTIFIAVEHTESSRSV</sequence>
<evidence type="ECO:0000259" key="1">
    <source>
        <dbReference type="Pfam" id="PF13649"/>
    </source>
</evidence>
<evidence type="ECO:0000313" key="3">
    <source>
        <dbReference type="Proteomes" id="UP001444661"/>
    </source>
</evidence>
<accession>A0ABR1TZ36</accession>
<keyword evidence="3" id="KW-1185">Reference proteome</keyword>
<dbReference type="Gene3D" id="3.40.50.150">
    <property type="entry name" value="Vaccinia Virus protein VP39"/>
    <property type="match status" value="1"/>
</dbReference>
<dbReference type="GO" id="GO:0032259">
    <property type="term" value="P:methylation"/>
    <property type="evidence" value="ECO:0007669"/>
    <property type="project" value="UniProtKB-KW"/>
</dbReference>
<reference evidence="2 3" key="1">
    <citation type="submission" date="2023-01" db="EMBL/GenBank/DDBJ databases">
        <title>Analysis of 21 Apiospora genomes using comparative genomics revels a genus with tremendous synthesis potential of carbohydrate active enzymes and secondary metabolites.</title>
        <authorList>
            <person name="Sorensen T."/>
        </authorList>
    </citation>
    <scope>NUCLEOTIDE SEQUENCE [LARGE SCALE GENOMIC DNA]</scope>
    <source>
        <strain evidence="2 3">CBS 33761</strain>
    </source>
</reference>
<dbReference type="GO" id="GO:0008168">
    <property type="term" value="F:methyltransferase activity"/>
    <property type="evidence" value="ECO:0007669"/>
    <property type="project" value="UniProtKB-KW"/>
</dbReference>
<dbReference type="Proteomes" id="UP001444661">
    <property type="component" value="Unassembled WGS sequence"/>
</dbReference>
<keyword evidence="2" id="KW-0808">Transferase</keyword>
<dbReference type="InterPro" id="IPR041698">
    <property type="entry name" value="Methyltransf_25"/>
</dbReference>
<name>A0ABR1TZ36_9PEZI</name>
<evidence type="ECO:0000313" key="2">
    <source>
        <dbReference type="EMBL" id="KAK8050973.1"/>
    </source>
</evidence>
<keyword evidence="2" id="KW-0489">Methyltransferase</keyword>
<dbReference type="InterPro" id="IPR029063">
    <property type="entry name" value="SAM-dependent_MTases_sf"/>
</dbReference>
<dbReference type="EMBL" id="JAQQWK010000002">
    <property type="protein sequence ID" value="KAK8050973.1"/>
    <property type="molecule type" value="Genomic_DNA"/>
</dbReference>
<dbReference type="Pfam" id="PF13649">
    <property type="entry name" value="Methyltransf_25"/>
    <property type="match status" value="1"/>
</dbReference>